<feature type="region of interest" description="Disordered" evidence="1">
    <location>
        <begin position="88"/>
        <end position="113"/>
    </location>
</feature>
<dbReference type="EMBL" id="MU005775">
    <property type="protein sequence ID" value="KAF2706654.1"/>
    <property type="molecule type" value="Genomic_DNA"/>
</dbReference>
<dbReference type="AlphaFoldDB" id="A0A6G1K1C6"/>
<keyword evidence="2" id="KW-0732">Signal</keyword>
<evidence type="ECO:0000313" key="3">
    <source>
        <dbReference type="EMBL" id="KAF2706654.1"/>
    </source>
</evidence>
<proteinExistence type="predicted"/>
<feature type="signal peptide" evidence="2">
    <location>
        <begin position="1"/>
        <end position="18"/>
    </location>
</feature>
<dbReference type="OrthoDB" id="5419608at2759"/>
<feature type="compositionally biased region" description="Low complexity" evidence="1">
    <location>
        <begin position="88"/>
        <end position="105"/>
    </location>
</feature>
<name>A0A6G1K1C6_9PLEO</name>
<gene>
    <name evidence="3" type="ORF">K504DRAFT_62038</name>
</gene>
<evidence type="ECO:0000256" key="1">
    <source>
        <dbReference type="SAM" id="MobiDB-lite"/>
    </source>
</evidence>
<evidence type="ECO:0000313" key="4">
    <source>
        <dbReference type="Proteomes" id="UP000799428"/>
    </source>
</evidence>
<protein>
    <submittedName>
        <fullName evidence="3">Uncharacterized protein</fullName>
    </submittedName>
</protein>
<organism evidence="3 4">
    <name type="scientific">Pleomassaria siparia CBS 279.74</name>
    <dbReference type="NCBI Taxonomy" id="1314801"/>
    <lineage>
        <taxon>Eukaryota</taxon>
        <taxon>Fungi</taxon>
        <taxon>Dikarya</taxon>
        <taxon>Ascomycota</taxon>
        <taxon>Pezizomycotina</taxon>
        <taxon>Dothideomycetes</taxon>
        <taxon>Pleosporomycetidae</taxon>
        <taxon>Pleosporales</taxon>
        <taxon>Pleomassariaceae</taxon>
        <taxon>Pleomassaria</taxon>
    </lineage>
</organism>
<feature type="chain" id="PRO_5026307425" evidence="2">
    <location>
        <begin position="19"/>
        <end position="188"/>
    </location>
</feature>
<reference evidence="3" key="1">
    <citation type="journal article" date="2020" name="Stud. Mycol.">
        <title>101 Dothideomycetes genomes: a test case for predicting lifestyles and emergence of pathogens.</title>
        <authorList>
            <person name="Haridas S."/>
            <person name="Albert R."/>
            <person name="Binder M."/>
            <person name="Bloem J."/>
            <person name="Labutti K."/>
            <person name="Salamov A."/>
            <person name="Andreopoulos B."/>
            <person name="Baker S."/>
            <person name="Barry K."/>
            <person name="Bills G."/>
            <person name="Bluhm B."/>
            <person name="Cannon C."/>
            <person name="Castanera R."/>
            <person name="Culley D."/>
            <person name="Daum C."/>
            <person name="Ezra D."/>
            <person name="Gonzalez J."/>
            <person name="Henrissat B."/>
            <person name="Kuo A."/>
            <person name="Liang C."/>
            <person name="Lipzen A."/>
            <person name="Lutzoni F."/>
            <person name="Magnuson J."/>
            <person name="Mondo S."/>
            <person name="Nolan M."/>
            <person name="Ohm R."/>
            <person name="Pangilinan J."/>
            <person name="Park H.-J."/>
            <person name="Ramirez L."/>
            <person name="Alfaro M."/>
            <person name="Sun H."/>
            <person name="Tritt A."/>
            <person name="Yoshinaga Y."/>
            <person name="Zwiers L.-H."/>
            <person name="Turgeon B."/>
            <person name="Goodwin S."/>
            <person name="Spatafora J."/>
            <person name="Crous P."/>
            <person name="Grigoriev I."/>
        </authorList>
    </citation>
    <scope>NUCLEOTIDE SEQUENCE</scope>
    <source>
        <strain evidence="3">CBS 279.74</strain>
    </source>
</reference>
<dbReference type="Proteomes" id="UP000799428">
    <property type="component" value="Unassembled WGS sequence"/>
</dbReference>
<sequence length="188" mass="18325">MQFKTLTLVALSAVAASAQLDSVALSVLSVLKTAIPAELIASAGADPAAFSAELASSIAAGETPPWYVALPTEVKSYLPLLYPAPTPAATTASETPSSTAYTAPISAPPSTTPAPISVTSYTVSISGSTAIPGNSTAIGYVSPATLKPTGGANSDAPITVSTSGASRMTVAIGAGLAGAFGLVGMLAL</sequence>
<accession>A0A6G1K1C6</accession>
<evidence type="ECO:0000256" key="2">
    <source>
        <dbReference type="SAM" id="SignalP"/>
    </source>
</evidence>
<keyword evidence="4" id="KW-1185">Reference proteome</keyword>